<dbReference type="Proteomes" id="UP000694381">
    <property type="component" value="Unassembled WGS sequence"/>
</dbReference>
<organism evidence="2 3">
    <name type="scientific">Nannospalax galili</name>
    <name type="common">Northern Israeli blind subterranean mole rat</name>
    <name type="synonym">Spalax galili</name>
    <dbReference type="NCBI Taxonomy" id="1026970"/>
    <lineage>
        <taxon>Eukaryota</taxon>
        <taxon>Metazoa</taxon>
        <taxon>Chordata</taxon>
        <taxon>Craniata</taxon>
        <taxon>Vertebrata</taxon>
        <taxon>Euteleostomi</taxon>
        <taxon>Mammalia</taxon>
        <taxon>Eutheria</taxon>
        <taxon>Euarchontoglires</taxon>
        <taxon>Glires</taxon>
        <taxon>Rodentia</taxon>
        <taxon>Myomorpha</taxon>
        <taxon>Muroidea</taxon>
        <taxon>Spalacidae</taxon>
        <taxon>Spalacinae</taxon>
        <taxon>Nannospalax</taxon>
    </lineage>
</organism>
<evidence type="ECO:0000256" key="1">
    <source>
        <dbReference type="SAM" id="MobiDB-lite"/>
    </source>
</evidence>
<dbReference type="GeneTree" id="ENSGT00390000004198"/>
<protein>
    <submittedName>
        <fullName evidence="2">Protein phosphatase 1, regulatory subunit 35</fullName>
    </submittedName>
</protein>
<proteinExistence type="predicted"/>
<dbReference type="Ensembl" id="ENSNGAT00000028607.1">
    <property type="protein sequence ID" value="ENSNGAP00000022918.1"/>
    <property type="gene ID" value="ENSNGAG00000021631.1"/>
</dbReference>
<feature type="compositionally biased region" description="Low complexity" evidence="1">
    <location>
        <begin position="65"/>
        <end position="75"/>
    </location>
</feature>
<dbReference type="AlphaFoldDB" id="A0A8C6RU08"/>
<reference evidence="2" key="1">
    <citation type="submission" date="2025-08" db="UniProtKB">
        <authorList>
            <consortium name="Ensembl"/>
        </authorList>
    </citation>
    <scope>IDENTIFICATION</scope>
</reference>
<gene>
    <name evidence="2" type="primary">Ppp1r35</name>
</gene>
<accession>A0A8C6RU08</accession>
<evidence type="ECO:0000313" key="2">
    <source>
        <dbReference type="Ensembl" id="ENSNGAP00000022918.1"/>
    </source>
</evidence>
<sequence length="83" mass="8667">ARAAVAQFDASKAAEEQLSRSFQTRCVLEESVAEGATRAGARHDHPLRPRHSVLRGSAPDGGRIAPPAAASADPPVRGHLPHA</sequence>
<feature type="region of interest" description="Disordered" evidence="1">
    <location>
        <begin position="33"/>
        <end position="83"/>
    </location>
</feature>
<reference evidence="2" key="2">
    <citation type="submission" date="2025-09" db="UniProtKB">
        <authorList>
            <consortium name="Ensembl"/>
        </authorList>
    </citation>
    <scope>IDENTIFICATION</scope>
</reference>
<keyword evidence="3" id="KW-1185">Reference proteome</keyword>
<name>A0A8C6RU08_NANGA</name>
<evidence type="ECO:0000313" key="3">
    <source>
        <dbReference type="Proteomes" id="UP000694381"/>
    </source>
</evidence>